<dbReference type="AlphaFoldDB" id="A0A9W9FV39"/>
<dbReference type="SUPFAM" id="SSF52540">
    <property type="entry name" value="P-loop containing nucleoside triphosphate hydrolases"/>
    <property type="match status" value="1"/>
</dbReference>
<proteinExistence type="predicted"/>
<dbReference type="InterPro" id="IPR056884">
    <property type="entry name" value="NPHP3-like_N"/>
</dbReference>
<gene>
    <name evidence="3" type="ORF">N7456_003661</name>
</gene>
<dbReference type="EMBL" id="JAPQKH010000003">
    <property type="protein sequence ID" value="KAJ5106986.1"/>
    <property type="molecule type" value="Genomic_DNA"/>
</dbReference>
<keyword evidence="4" id="KW-1185">Reference proteome</keyword>
<dbReference type="Pfam" id="PF24883">
    <property type="entry name" value="NPHP3_N"/>
    <property type="match status" value="1"/>
</dbReference>
<sequence length="708" mass="80399">MVATGAESSPMAQAIDEFLDEMKIRDQNNPFYQEVLLSRSVLALEKSSNGVQICADELGEFVKTLEAQKRSSRSIKTLGSLKPFIHGLSGLLETCQGLLNASPFSVGVAFVGAKLVLSLAQKANSIFDEIFGAMIEIGNCLKCYAKISMAYETSDEVRECLVASYKNIVTFWATATKILSQNERLREGIFNWISAGEDLDVRGDLQIHADRRHRNTCTWIFQEKDFQKWSDPNSPTHHLWYKAPPGSGKSVLSSAVIKHFEEKGLPTAYFFYSFNDSTKRNALAGLRSLAVQLLNILKSDIPDRVIEIYREEMARHAKKMRLPSLIMEVLHELLKQSPIVYLIVDGLDECMDDLKACELISTISSVPVYGTTKWFFTSREDGQIKSTMNQINALTISPLVSTIRADIHSFIADELETVTLNVDIDDFVNHSEGSFLYSQYLVDTLRGEGITCDADFTRALEGFPRGLTGYYLRTLVKLCERSEWQQDLVRRIFILLSSAFQSITWDELCNALAIRRGASDHSKTHEPYEKQIQDLCGSLLLFDRSTKGNENNPKVKFCHKTVTDFLMQSPHVLLADRSFSRYKEMLPHIQKFFVEPATASTQIGLDCLTLLQYKRYEENVNMESILEENSPKDAFLKYAAAFWFLHLDIGQHDEEPSKALWYLMSMEDMQNWDRVLTKCAFAERPCTKTVLGYLYPTGWMSLPHLLDN</sequence>
<keyword evidence="1" id="KW-0677">Repeat</keyword>
<evidence type="ECO:0000259" key="2">
    <source>
        <dbReference type="Pfam" id="PF24883"/>
    </source>
</evidence>
<feature type="domain" description="Nephrocystin 3-like N-terminal" evidence="2">
    <location>
        <begin position="215"/>
        <end position="379"/>
    </location>
</feature>
<dbReference type="InterPro" id="IPR027417">
    <property type="entry name" value="P-loop_NTPase"/>
</dbReference>
<protein>
    <recommendedName>
        <fullName evidence="2">Nephrocystin 3-like N-terminal domain-containing protein</fullName>
    </recommendedName>
</protein>
<reference evidence="3" key="1">
    <citation type="submission" date="2022-11" db="EMBL/GenBank/DDBJ databases">
        <authorList>
            <person name="Petersen C."/>
        </authorList>
    </citation>
    <scope>NUCLEOTIDE SEQUENCE</scope>
    <source>
        <strain evidence="3">IBT 30069</strain>
    </source>
</reference>
<evidence type="ECO:0000256" key="1">
    <source>
        <dbReference type="ARBA" id="ARBA00022737"/>
    </source>
</evidence>
<dbReference type="OrthoDB" id="7464126at2759"/>
<reference evidence="3" key="2">
    <citation type="journal article" date="2023" name="IMA Fungus">
        <title>Comparative genomic study of the Penicillium genus elucidates a diverse pangenome and 15 lateral gene transfer events.</title>
        <authorList>
            <person name="Petersen C."/>
            <person name="Sorensen T."/>
            <person name="Nielsen M.R."/>
            <person name="Sondergaard T.E."/>
            <person name="Sorensen J.L."/>
            <person name="Fitzpatrick D.A."/>
            <person name="Frisvad J.C."/>
            <person name="Nielsen K.L."/>
        </authorList>
    </citation>
    <scope>NUCLEOTIDE SEQUENCE</scope>
    <source>
        <strain evidence="3">IBT 30069</strain>
    </source>
</reference>
<organism evidence="3 4">
    <name type="scientific">Penicillium angulare</name>
    <dbReference type="NCBI Taxonomy" id="116970"/>
    <lineage>
        <taxon>Eukaryota</taxon>
        <taxon>Fungi</taxon>
        <taxon>Dikarya</taxon>
        <taxon>Ascomycota</taxon>
        <taxon>Pezizomycotina</taxon>
        <taxon>Eurotiomycetes</taxon>
        <taxon>Eurotiomycetidae</taxon>
        <taxon>Eurotiales</taxon>
        <taxon>Aspergillaceae</taxon>
        <taxon>Penicillium</taxon>
    </lineage>
</organism>
<dbReference type="Proteomes" id="UP001149165">
    <property type="component" value="Unassembled WGS sequence"/>
</dbReference>
<comment type="caution">
    <text evidence="3">The sequence shown here is derived from an EMBL/GenBank/DDBJ whole genome shotgun (WGS) entry which is preliminary data.</text>
</comment>
<dbReference type="PANTHER" id="PTHR10039:SF17">
    <property type="entry name" value="FUNGAL STAND N-TERMINAL GOODBYE DOMAIN-CONTAINING PROTEIN-RELATED"/>
    <property type="match status" value="1"/>
</dbReference>
<evidence type="ECO:0000313" key="3">
    <source>
        <dbReference type="EMBL" id="KAJ5106986.1"/>
    </source>
</evidence>
<accession>A0A9W9FV39</accession>
<dbReference type="PANTHER" id="PTHR10039">
    <property type="entry name" value="AMELOGENIN"/>
    <property type="match status" value="1"/>
</dbReference>
<name>A0A9W9FV39_9EURO</name>
<evidence type="ECO:0000313" key="4">
    <source>
        <dbReference type="Proteomes" id="UP001149165"/>
    </source>
</evidence>
<dbReference type="Gene3D" id="3.40.50.300">
    <property type="entry name" value="P-loop containing nucleotide triphosphate hydrolases"/>
    <property type="match status" value="1"/>
</dbReference>